<dbReference type="Proteomes" id="UP000823674">
    <property type="component" value="Chromosome A02"/>
</dbReference>
<evidence type="ECO:0000259" key="1">
    <source>
        <dbReference type="Pfam" id="PF13966"/>
    </source>
</evidence>
<evidence type="ECO:0000313" key="2">
    <source>
        <dbReference type="EMBL" id="KAG5409789.1"/>
    </source>
</evidence>
<protein>
    <recommendedName>
        <fullName evidence="1">Reverse transcriptase zinc-binding domain-containing protein</fullName>
    </recommendedName>
</protein>
<dbReference type="EMBL" id="JADBGQ010000002">
    <property type="protein sequence ID" value="KAG5409789.1"/>
    <property type="molecule type" value="Genomic_DNA"/>
</dbReference>
<proteinExistence type="predicted"/>
<dbReference type="InterPro" id="IPR026960">
    <property type="entry name" value="RVT-Znf"/>
</dbReference>
<sequence length="215" mass="25553">DLNDKSYAFYWMFRKIFSLPPKTLLFIITEYFLASESIFSLEVSLSSTVADLKSDHGWIFLHIRPHKQLLLFSYIFSLQSSTGSDLLFGTSKHWAPLIWKETTPRHATTTWLFILNRNPTFDRLALWDAEMETICLQCGEWEESHDYLFFECSFSYKNIMFGCLTLVLTQELNWWFFKHDMLPLVNSSLIRLRGCMMDYLCLFESCEIYYIILMK</sequence>
<dbReference type="Pfam" id="PF13966">
    <property type="entry name" value="zf-RVT"/>
    <property type="match status" value="1"/>
</dbReference>
<evidence type="ECO:0000313" key="3">
    <source>
        <dbReference type="Proteomes" id="UP000823674"/>
    </source>
</evidence>
<gene>
    <name evidence="2" type="primary">A02p023350.1_BraROA</name>
    <name evidence="2" type="ORF">IGI04_006108</name>
</gene>
<reference evidence="2 3" key="1">
    <citation type="submission" date="2021-03" db="EMBL/GenBank/DDBJ databases">
        <authorList>
            <person name="King G.J."/>
            <person name="Bancroft I."/>
            <person name="Baten A."/>
            <person name="Bloomfield J."/>
            <person name="Borpatragohain P."/>
            <person name="He Z."/>
            <person name="Irish N."/>
            <person name="Irwin J."/>
            <person name="Liu K."/>
            <person name="Mauleon R.P."/>
            <person name="Moore J."/>
            <person name="Morris R."/>
            <person name="Ostergaard L."/>
            <person name="Wang B."/>
            <person name="Wells R."/>
        </authorList>
    </citation>
    <scope>NUCLEOTIDE SEQUENCE [LARGE SCALE GENOMIC DNA]</scope>
    <source>
        <strain evidence="2">R-o-18</strain>
        <tissue evidence="2">Leaf</tissue>
    </source>
</reference>
<keyword evidence="3" id="KW-1185">Reference proteome</keyword>
<comment type="caution">
    <text evidence="2">The sequence shown here is derived from an EMBL/GenBank/DDBJ whole genome shotgun (WGS) entry which is preliminary data.</text>
</comment>
<organism evidence="2 3">
    <name type="scientific">Brassica rapa subsp. trilocularis</name>
    <dbReference type="NCBI Taxonomy" id="1813537"/>
    <lineage>
        <taxon>Eukaryota</taxon>
        <taxon>Viridiplantae</taxon>
        <taxon>Streptophyta</taxon>
        <taxon>Embryophyta</taxon>
        <taxon>Tracheophyta</taxon>
        <taxon>Spermatophyta</taxon>
        <taxon>Magnoliopsida</taxon>
        <taxon>eudicotyledons</taxon>
        <taxon>Gunneridae</taxon>
        <taxon>Pentapetalae</taxon>
        <taxon>rosids</taxon>
        <taxon>malvids</taxon>
        <taxon>Brassicales</taxon>
        <taxon>Brassicaceae</taxon>
        <taxon>Brassiceae</taxon>
        <taxon>Brassica</taxon>
    </lineage>
</organism>
<feature type="non-terminal residue" evidence="2">
    <location>
        <position position="1"/>
    </location>
</feature>
<accession>A0ABQ7NFZ6</accession>
<name>A0ABQ7NFZ6_BRACM</name>
<feature type="domain" description="Reverse transcriptase zinc-binding" evidence="1">
    <location>
        <begin position="91"/>
        <end position="156"/>
    </location>
</feature>